<dbReference type="GO" id="GO:0004853">
    <property type="term" value="F:uroporphyrinogen decarboxylase activity"/>
    <property type="evidence" value="ECO:0007669"/>
    <property type="project" value="InterPro"/>
</dbReference>
<gene>
    <name evidence="2" type="ORF">S01H1_02139</name>
</gene>
<accession>X0T9H4</accession>
<evidence type="ECO:0000313" key="2">
    <source>
        <dbReference type="EMBL" id="GAF84852.1"/>
    </source>
</evidence>
<comment type="caution">
    <text evidence="2">The sequence shown here is derived from an EMBL/GenBank/DDBJ whole genome shotgun (WGS) entry which is preliminary data.</text>
</comment>
<protein>
    <recommendedName>
        <fullName evidence="1">Uroporphyrinogen decarboxylase (URO-D) domain-containing protein</fullName>
    </recommendedName>
</protein>
<sequence>PEDVRNEVKNRVEKLAGNGGYIFCTAHNIQADTPIENVVALFEAYQEFGRD</sequence>
<dbReference type="Pfam" id="PF01208">
    <property type="entry name" value="URO-D"/>
    <property type="match status" value="1"/>
</dbReference>
<feature type="domain" description="Uroporphyrinogen decarboxylase (URO-D)" evidence="1">
    <location>
        <begin position="1"/>
        <end position="47"/>
    </location>
</feature>
<dbReference type="AlphaFoldDB" id="X0T9H4"/>
<dbReference type="InterPro" id="IPR000257">
    <property type="entry name" value="Uroporphyrinogen_deCOase"/>
</dbReference>
<name>X0T9H4_9ZZZZ</name>
<dbReference type="Gene3D" id="3.20.20.210">
    <property type="match status" value="1"/>
</dbReference>
<dbReference type="SUPFAM" id="SSF51726">
    <property type="entry name" value="UROD/MetE-like"/>
    <property type="match status" value="1"/>
</dbReference>
<evidence type="ECO:0000259" key="1">
    <source>
        <dbReference type="Pfam" id="PF01208"/>
    </source>
</evidence>
<organism evidence="2">
    <name type="scientific">marine sediment metagenome</name>
    <dbReference type="NCBI Taxonomy" id="412755"/>
    <lineage>
        <taxon>unclassified sequences</taxon>
        <taxon>metagenomes</taxon>
        <taxon>ecological metagenomes</taxon>
    </lineage>
</organism>
<proteinExistence type="predicted"/>
<dbReference type="EMBL" id="BARS01001000">
    <property type="protein sequence ID" value="GAF84852.1"/>
    <property type="molecule type" value="Genomic_DNA"/>
</dbReference>
<dbReference type="InterPro" id="IPR038071">
    <property type="entry name" value="UROD/MetE-like_sf"/>
</dbReference>
<feature type="non-terminal residue" evidence="2">
    <location>
        <position position="1"/>
    </location>
</feature>
<dbReference type="GO" id="GO:0006779">
    <property type="term" value="P:porphyrin-containing compound biosynthetic process"/>
    <property type="evidence" value="ECO:0007669"/>
    <property type="project" value="InterPro"/>
</dbReference>
<reference evidence="2" key="1">
    <citation type="journal article" date="2014" name="Front. Microbiol.">
        <title>High frequency of phylogenetically diverse reductive dehalogenase-homologous genes in deep subseafloor sedimentary metagenomes.</title>
        <authorList>
            <person name="Kawai M."/>
            <person name="Futagami T."/>
            <person name="Toyoda A."/>
            <person name="Takaki Y."/>
            <person name="Nishi S."/>
            <person name="Hori S."/>
            <person name="Arai W."/>
            <person name="Tsubouchi T."/>
            <person name="Morono Y."/>
            <person name="Uchiyama I."/>
            <person name="Ito T."/>
            <person name="Fujiyama A."/>
            <person name="Inagaki F."/>
            <person name="Takami H."/>
        </authorList>
    </citation>
    <scope>NUCLEOTIDE SEQUENCE</scope>
    <source>
        <strain evidence="2">Expedition CK06-06</strain>
    </source>
</reference>